<proteinExistence type="inferred from homology"/>
<dbReference type="Pfam" id="PF00085">
    <property type="entry name" value="Thioredoxin"/>
    <property type="match status" value="1"/>
</dbReference>
<dbReference type="SUPFAM" id="SSF52833">
    <property type="entry name" value="Thioredoxin-like"/>
    <property type="match status" value="1"/>
</dbReference>
<dbReference type="InterPro" id="IPR051063">
    <property type="entry name" value="PDI"/>
</dbReference>
<dbReference type="CDD" id="cd02961">
    <property type="entry name" value="PDI_a_family"/>
    <property type="match status" value="1"/>
</dbReference>
<dbReference type="InterPro" id="IPR013766">
    <property type="entry name" value="Thioredoxin_domain"/>
</dbReference>
<sequence length="254" mass="28610">VRSIETELTDENWDELTENKVVFLKFHAPWCTQCRRVEQPWASVAESVNGGEKKDILIGSMDCSRGGKNKCFDLGVTSYPSFKYGHPDYLEDYTGPWEGSDLQQWAKDKLQRRCSPLSVELCSDSQRQQLEALAGKSYEELKSLVKSTEDELIGAADLTMEAALKNLQDQYEAGQTKRDETKPQLGDKADQELEELLIRLQGEYKAASAHRLQVKQEAYDSKLILLKMAEANQKRIESRAAESIQANAGRGGEL</sequence>
<evidence type="ECO:0000256" key="1">
    <source>
        <dbReference type="ARBA" id="ARBA00006347"/>
    </source>
</evidence>
<dbReference type="GO" id="GO:0005783">
    <property type="term" value="C:endoplasmic reticulum"/>
    <property type="evidence" value="ECO:0007669"/>
    <property type="project" value="TreeGrafter"/>
</dbReference>
<organism evidence="4 5">
    <name type="scientific">Polarella glacialis</name>
    <name type="common">Dinoflagellate</name>
    <dbReference type="NCBI Taxonomy" id="89957"/>
    <lineage>
        <taxon>Eukaryota</taxon>
        <taxon>Sar</taxon>
        <taxon>Alveolata</taxon>
        <taxon>Dinophyceae</taxon>
        <taxon>Suessiales</taxon>
        <taxon>Suessiaceae</taxon>
        <taxon>Polarella</taxon>
    </lineage>
</organism>
<dbReference type="PROSITE" id="PS51352">
    <property type="entry name" value="THIOREDOXIN_2"/>
    <property type="match status" value="1"/>
</dbReference>
<dbReference type="GO" id="GO:0006457">
    <property type="term" value="P:protein folding"/>
    <property type="evidence" value="ECO:0007669"/>
    <property type="project" value="TreeGrafter"/>
</dbReference>
<dbReference type="PANTHER" id="PTHR45672">
    <property type="entry name" value="PROTEIN DISULFIDE-ISOMERASE C17H9.14C-RELATED"/>
    <property type="match status" value="1"/>
</dbReference>
<evidence type="ECO:0000313" key="5">
    <source>
        <dbReference type="Proteomes" id="UP000654075"/>
    </source>
</evidence>
<dbReference type="GO" id="GO:0003756">
    <property type="term" value="F:protein disulfide isomerase activity"/>
    <property type="evidence" value="ECO:0007669"/>
    <property type="project" value="TreeGrafter"/>
</dbReference>
<evidence type="ECO:0000256" key="2">
    <source>
        <dbReference type="ARBA" id="ARBA00022729"/>
    </source>
</evidence>
<protein>
    <recommendedName>
        <fullName evidence="3">Thioredoxin domain-containing protein</fullName>
    </recommendedName>
</protein>
<dbReference type="Gene3D" id="3.40.30.10">
    <property type="entry name" value="Glutaredoxin"/>
    <property type="match status" value="1"/>
</dbReference>
<comment type="caution">
    <text evidence="4">The sequence shown here is derived from an EMBL/GenBank/DDBJ whole genome shotgun (WGS) entry which is preliminary data.</text>
</comment>
<comment type="similarity">
    <text evidence="1">Belongs to the protein disulfide isomerase family.</text>
</comment>
<keyword evidence="5" id="KW-1185">Reference proteome</keyword>
<gene>
    <name evidence="4" type="ORF">PGLA1383_LOCUS35526</name>
</gene>
<dbReference type="AlphaFoldDB" id="A0A813FZV4"/>
<feature type="non-terminal residue" evidence="4">
    <location>
        <position position="1"/>
    </location>
</feature>
<dbReference type="Proteomes" id="UP000654075">
    <property type="component" value="Unassembled WGS sequence"/>
</dbReference>
<dbReference type="OrthoDB" id="74910at2759"/>
<name>A0A813FZV4_POLGL</name>
<dbReference type="PANTHER" id="PTHR45672:SF3">
    <property type="entry name" value="THIOREDOXIN DOMAIN-CONTAINING PROTEIN 5"/>
    <property type="match status" value="1"/>
</dbReference>
<keyword evidence="2" id="KW-0732">Signal</keyword>
<dbReference type="EMBL" id="CAJNNV010026312">
    <property type="protein sequence ID" value="CAE8617869.1"/>
    <property type="molecule type" value="Genomic_DNA"/>
</dbReference>
<evidence type="ECO:0000259" key="3">
    <source>
        <dbReference type="PROSITE" id="PS51352"/>
    </source>
</evidence>
<dbReference type="InterPro" id="IPR036249">
    <property type="entry name" value="Thioredoxin-like_sf"/>
</dbReference>
<reference evidence="4" key="1">
    <citation type="submission" date="2021-02" db="EMBL/GenBank/DDBJ databases">
        <authorList>
            <person name="Dougan E. K."/>
            <person name="Rhodes N."/>
            <person name="Thang M."/>
            <person name="Chan C."/>
        </authorList>
    </citation>
    <scope>NUCLEOTIDE SEQUENCE</scope>
</reference>
<evidence type="ECO:0000313" key="4">
    <source>
        <dbReference type="EMBL" id="CAE8617869.1"/>
    </source>
</evidence>
<feature type="domain" description="Thioredoxin" evidence="3">
    <location>
        <begin position="1"/>
        <end position="111"/>
    </location>
</feature>
<accession>A0A813FZV4</accession>